<dbReference type="KEGG" id="pgri:PgNI_04360"/>
<dbReference type="EC" id="6.3.2.17" evidence="3"/>
<comment type="catalytic activity">
    <reaction evidence="12">
        <text>(6S)-5,6,7,8-tetrahydrofolyl-(gamma-L-Glu)(n) + L-glutamate + ATP = (6S)-5,6,7,8-tetrahydrofolyl-(gamma-L-Glu)(n+1) + ADP + phosphate + H(+)</text>
        <dbReference type="Rhea" id="RHEA:10580"/>
        <dbReference type="Rhea" id="RHEA-COMP:14738"/>
        <dbReference type="Rhea" id="RHEA-COMP:14740"/>
        <dbReference type="ChEBI" id="CHEBI:15378"/>
        <dbReference type="ChEBI" id="CHEBI:29985"/>
        <dbReference type="ChEBI" id="CHEBI:30616"/>
        <dbReference type="ChEBI" id="CHEBI:43474"/>
        <dbReference type="ChEBI" id="CHEBI:141005"/>
        <dbReference type="ChEBI" id="CHEBI:456216"/>
        <dbReference type="EC" id="6.3.2.17"/>
    </reaction>
</comment>
<keyword evidence="6" id="KW-0479">Metal-binding</keyword>
<dbReference type="Gene3D" id="3.40.1190.10">
    <property type="entry name" value="Mur-like, catalytic domain"/>
    <property type="match status" value="1"/>
</dbReference>
<evidence type="ECO:0000256" key="8">
    <source>
        <dbReference type="ARBA" id="ARBA00022840"/>
    </source>
</evidence>
<evidence type="ECO:0000256" key="4">
    <source>
        <dbReference type="ARBA" id="ARBA00022563"/>
    </source>
</evidence>
<dbReference type="PANTHER" id="PTHR11136">
    <property type="entry name" value="FOLYLPOLYGLUTAMATE SYNTHASE-RELATED"/>
    <property type="match status" value="1"/>
</dbReference>
<protein>
    <recommendedName>
        <fullName evidence="3">tetrahydrofolate synthase</fullName>
        <ecNumber evidence="3">6.3.2.17</ecNumber>
    </recommendedName>
    <alternativeName>
        <fullName evidence="11">Folylpoly-gamma-glutamate synthetase</fullName>
    </alternativeName>
    <alternativeName>
        <fullName evidence="10">Tetrahydrofolylpolyglutamate synthase</fullName>
    </alternativeName>
</protein>
<dbReference type="PANTHER" id="PTHR11136:SF5">
    <property type="entry name" value="FOLYLPOLYGLUTAMATE SYNTHASE, MITOCHONDRIAL"/>
    <property type="match status" value="1"/>
</dbReference>
<dbReference type="Proteomes" id="UP000515153">
    <property type="component" value="Unplaced"/>
</dbReference>
<dbReference type="InterPro" id="IPR036565">
    <property type="entry name" value="Mur-like_cat_sf"/>
</dbReference>
<dbReference type="InterPro" id="IPR001645">
    <property type="entry name" value="Folylpolyglutamate_synth"/>
</dbReference>
<dbReference type="PROSITE" id="PS01011">
    <property type="entry name" value="FOLYLPOLYGLU_SYNT_1"/>
    <property type="match status" value="1"/>
</dbReference>
<evidence type="ECO:0000313" key="14">
    <source>
        <dbReference type="Proteomes" id="UP000515153"/>
    </source>
</evidence>
<feature type="region of interest" description="Disordered" evidence="13">
    <location>
        <begin position="126"/>
        <end position="159"/>
    </location>
</feature>
<reference evidence="15" key="3">
    <citation type="submission" date="2025-08" db="UniProtKB">
        <authorList>
            <consortium name="RefSeq"/>
        </authorList>
    </citation>
    <scope>IDENTIFICATION</scope>
    <source>
        <strain evidence="15">NI907</strain>
    </source>
</reference>
<evidence type="ECO:0000256" key="5">
    <source>
        <dbReference type="ARBA" id="ARBA00022598"/>
    </source>
</evidence>
<dbReference type="GO" id="GO:0005739">
    <property type="term" value="C:mitochondrion"/>
    <property type="evidence" value="ECO:0007669"/>
    <property type="project" value="TreeGrafter"/>
</dbReference>
<evidence type="ECO:0000313" key="15">
    <source>
        <dbReference type="RefSeq" id="XP_030984844.1"/>
    </source>
</evidence>
<reference evidence="15" key="2">
    <citation type="submission" date="2019-10" db="EMBL/GenBank/DDBJ databases">
        <authorList>
            <consortium name="NCBI Genome Project"/>
        </authorList>
    </citation>
    <scope>NUCLEOTIDE SEQUENCE</scope>
    <source>
        <strain evidence="15">NI907</strain>
    </source>
</reference>
<evidence type="ECO:0000256" key="13">
    <source>
        <dbReference type="SAM" id="MobiDB-lite"/>
    </source>
</evidence>
<dbReference type="GeneID" id="41959317"/>
<comment type="pathway">
    <text evidence="1">Cofactor biosynthesis; tetrahydrofolylpolyglutamate biosynthesis.</text>
</comment>
<dbReference type="GO" id="GO:0005524">
    <property type="term" value="F:ATP binding"/>
    <property type="evidence" value="ECO:0007669"/>
    <property type="project" value="UniProtKB-KW"/>
</dbReference>
<sequence length="1000" mass="112034">MLRTAQRSISRWSNSAWHLPCAMSTARRGIATTQPRQGNIHKLVFTAISDIQEDMAAGRRKFEIIRSPEIVHLARDHPMVGKRLKGLNLASLNKNSEWRQTDAYRGLMELLDQRFRLLGSEDVKEYQTTKESTSMDENHHSAPSDESSPIETELKDKSNHDASVSDMVIENGEQEDPPTNEVGAVEESLDTTTSNSKHDSDSELVRVFAENRGSTHPLKYQEAGEAKVSDKRLTGVKWMNLDLGKTSIDDVEIEQGKEAQHSPEETRVKLEETYQNALYLISLLPTNSGAKNEFLHGNQRDASPDEVHRRRDMLNRIGIREITQLRGRAGLGEGGAMDLQSPEHKTRYIHIAGTKGKGSVAHYITSILTSPVGLGAGKIGTYTSPHINTVRERIKIDGNMLSEEEFTKHFFRFWRVLRRNEPREQDLPKDLFIPTSWMKHYDEKLHGPRRNIAVRSAPLKNLYAQEEVMAATRMPFLFNFMTLLAMRIFQTMRVRTAVVECGIGAEYDTTNILIPPSNVSVGVVTAIDYEHTSMLGKSLPEIAWHKTGVFKPGASAVVVRPPISATTYDFMNGMTQGAYGLPKPPSWSAVELEEHDDAPEQQNLKQAEGNAVMGVIWGRAIDRAVKKLVDVPFDVGISDESAPPDEIDVGGPVEKLNMAVASLAVSEHFHQIQSTRNKAAKIVRSSPETSASDEPPSEVIPYQYQTRVRSLSLSPYLGRGRWQAMIKPTHLSAMAFSKTLPGRREIYKSRHDHNATIYLDGAHTANSLRAVGQWFQNKVAEAEQNNNTTTTTTTTNAKALAVIIFDQRDRDRDPIALLSALIEPLRSSGGLFNERTLAYIGIIRPTSGSNEVFDNLQRHFEAQYPWLRFRNFEHVDHATMRAASKARQIVDGKSITPNWWPRPVHVLFTGSFSLTSRPELRDPIPVLFNMPPPGQEQKTKKATAGDEELESRLRTMLAGLKSDTEKPSPGGSIRREALRRRQLAIKNQQARIRAGGNFVL</sequence>
<accession>A0A6P8BCQ7</accession>
<dbReference type="SUPFAM" id="SSF53623">
    <property type="entry name" value="MurD-like peptide ligases, catalytic domain"/>
    <property type="match status" value="2"/>
</dbReference>
<proteinExistence type="inferred from homology"/>
<evidence type="ECO:0000256" key="7">
    <source>
        <dbReference type="ARBA" id="ARBA00022741"/>
    </source>
</evidence>
<keyword evidence="9" id="KW-0460">Magnesium</keyword>
<evidence type="ECO:0000256" key="3">
    <source>
        <dbReference type="ARBA" id="ARBA00013025"/>
    </source>
</evidence>
<comment type="similarity">
    <text evidence="2">Belongs to the folylpolyglutamate synthase family.</text>
</comment>
<dbReference type="GO" id="GO:0005829">
    <property type="term" value="C:cytosol"/>
    <property type="evidence" value="ECO:0007669"/>
    <property type="project" value="TreeGrafter"/>
</dbReference>
<keyword evidence="7" id="KW-0547">Nucleotide-binding</keyword>
<evidence type="ECO:0000256" key="11">
    <source>
        <dbReference type="ARBA" id="ARBA00030876"/>
    </source>
</evidence>
<feature type="region of interest" description="Disordered" evidence="13">
    <location>
        <begin position="929"/>
        <end position="948"/>
    </location>
</feature>
<name>A0A6P8BCQ7_PYRGI</name>
<evidence type="ECO:0000256" key="6">
    <source>
        <dbReference type="ARBA" id="ARBA00022723"/>
    </source>
</evidence>
<organism evidence="14 15">
    <name type="scientific">Pyricularia grisea</name>
    <name type="common">Crabgrass-specific blast fungus</name>
    <name type="synonym">Magnaporthe grisea</name>
    <dbReference type="NCBI Taxonomy" id="148305"/>
    <lineage>
        <taxon>Eukaryota</taxon>
        <taxon>Fungi</taxon>
        <taxon>Dikarya</taxon>
        <taxon>Ascomycota</taxon>
        <taxon>Pezizomycotina</taxon>
        <taxon>Sordariomycetes</taxon>
        <taxon>Sordariomycetidae</taxon>
        <taxon>Magnaporthales</taxon>
        <taxon>Pyriculariaceae</taxon>
        <taxon>Pyricularia</taxon>
    </lineage>
</organism>
<dbReference type="InterPro" id="IPR036615">
    <property type="entry name" value="Mur_ligase_C_dom_sf"/>
</dbReference>
<keyword evidence="4" id="KW-0554">One-carbon metabolism</keyword>
<evidence type="ECO:0000256" key="9">
    <source>
        <dbReference type="ARBA" id="ARBA00022842"/>
    </source>
</evidence>
<evidence type="ECO:0000256" key="12">
    <source>
        <dbReference type="ARBA" id="ARBA00047493"/>
    </source>
</evidence>
<dbReference type="GO" id="GO:0006730">
    <property type="term" value="P:one-carbon metabolic process"/>
    <property type="evidence" value="ECO:0007669"/>
    <property type="project" value="UniProtKB-KW"/>
</dbReference>
<dbReference type="GO" id="GO:0004326">
    <property type="term" value="F:tetrahydrofolylpolyglutamate synthase activity"/>
    <property type="evidence" value="ECO:0007669"/>
    <property type="project" value="UniProtKB-EC"/>
</dbReference>
<dbReference type="InterPro" id="IPR018109">
    <property type="entry name" value="Folylpolyglutamate_synth_CS"/>
</dbReference>
<evidence type="ECO:0000256" key="10">
    <source>
        <dbReference type="ARBA" id="ARBA00030592"/>
    </source>
</evidence>
<gene>
    <name evidence="15" type="ORF">PgNI_04360</name>
</gene>
<keyword evidence="8" id="KW-0067">ATP-binding</keyword>
<dbReference type="Gene3D" id="3.90.190.20">
    <property type="entry name" value="Mur ligase, C-terminal domain"/>
    <property type="match status" value="1"/>
</dbReference>
<reference evidence="15" key="1">
    <citation type="journal article" date="2019" name="Mol. Biol. Evol.">
        <title>Blast fungal genomes show frequent chromosomal changes, gene gains and losses, and effector gene turnover.</title>
        <authorList>
            <person name="Gomez Luciano L.B."/>
            <person name="Jason Tsai I."/>
            <person name="Chuma I."/>
            <person name="Tosa Y."/>
            <person name="Chen Y.H."/>
            <person name="Li J.Y."/>
            <person name="Li M.Y."/>
            <person name="Jade Lu M.Y."/>
            <person name="Nakayashiki H."/>
            <person name="Li W.H."/>
        </authorList>
    </citation>
    <scope>NUCLEOTIDE SEQUENCE</scope>
    <source>
        <strain evidence="15">NI907</strain>
    </source>
</reference>
<dbReference type="AlphaFoldDB" id="A0A6P8BCQ7"/>
<evidence type="ECO:0000256" key="2">
    <source>
        <dbReference type="ARBA" id="ARBA00008276"/>
    </source>
</evidence>
<dbReference type="GO" id="GO:0046872">
    <property type="term" value="F:metal ion binding"/>
    <property type="evidence" value="ECO:0007669"/>
    <property type="project" value="UniProtKB-KW"/>
</dbReference>
<dbReference type="UniPathway" id="UPA00850"/>
<dbReference type="RefSeq" id="XP_030984844.1">
    <property type="nucleotide sequence ID" value="XM_031124408.1"/>
</dbReference>
<keyword evidence="14" id="KW-1185">Reference proteome</keyword>
<keyword evidence="5" id="KW-0436">Ligase</keyword>
<dbReference type="SUPFAM" id="SSF53244">
    <property type="entry name" value="MurD-like peptide ligases, peptide-binding domain"/>
    <property type="match status" value="1"/>
</dbReference>
<evidence type="ECO:0000256" key="1">
    <source>
        <dbReference type="ARBA" id="ARBA00005150"/>
    </source>
</evidence>